<evidence type="ECO:0000313" key="8">
    <source>
        <dbReference type="EMBL" id="QIG80805.1"/>
    </source>
</evidence>
<dbReference type="GO" id="GO:0051537">
    <property type="term" value="F:2 iron, 2 sulfur cluster binding"/>
    <property type="evidence" value="ECO:0007669"/>
    <property type="project" value="UniProtKB-KW"/>
</dbReference>
<evidence type="ECO:0000256" key="6">
    <source>
        <dbReference type="ARBA" id="ARBA00023014"/>
    </source>
</evidence>
<dbReference type="Proteomes" id="UP000501568">
    <property type="component" value="Chromosome"/>
</dbReference>
<feature type="domain" description="Rieske" evidence="7">
    <location>
        <begin position="45"/>
        <end position="161"/>
    </location>
</feature>
<reference evidence="8 9" key="1">
    <citation type="submission" date="2020-02" db="EMBL/GenBank/DDBJ databases">
        <authorList>
            <person name="Zheng R.K."/>
            <person name="Sun C.M."/>
        </authorList>
    </citation>
    <scope>NUCLEOTIDE SEQUENCE [LARGE SCALE GENOMIC DNA]</scope>
    <source>
        <strain evidence="9">zrk23</strain>
    </source>
</reference>
<dbReference type="Pfam" id="PF00848">
    <property type="entry name" value="Ring_hydroxyl_A"/>
    <property type="match status" value="1"/>
</dbReference>
<keyword evidence="5" id="KW-0408">Iron</keyword>
<dbReference type="InterPro" id="IPR036922">
    <property type="entry name" value="Rieske_2Fe-2S_sf"/>
</dbReference>
<evidence type="ECO:0000256" key="3">
    <source>
        <dbReference type="ARBA" id="ARBA00022723"/>
    </source>
</evidence>
<dbReference type="Gene3D" id="3.90.380.10">
    <property type="entry name" value="Naphthalene 1,2-dioxygenase Alpha Subunit, Chain A, domain 1"/>
    <property type="match status" value="1"/>
</dbReference>
<keyword evidence="3" id="KW-0479">Metal-binding</keyword>
<dbReference type="Gene3D" id="2.102.10.10">
    <property type="entry name" value="Rieske [2Fe-2S] iron-sulphur domain"/>
    <property type="match status" value="1"/>
</dbReference>
<accession>A0A6G6Y7A7</accession>
<dbReference type="PRINTS" id="PR00090">
    <property type="entry name" value="RNGDIOXGNASE"/>
</dbReference>
<comment type="cofactor">
    <cofactor evidence="1">
        <name>Fe cation</name>
        <dbReference type="ChEBI" id="CHEBI:24875"/>
    </cofactor>
</comment>
<keyword evidence="4" id="KW-0560">Oxidoreductase</keyword>
<evidence type="ECO:0000256" key="2">
    <source>
        <dbReference type="ARBA" id="ARBA00022714"/>
    </source>
</evidence>
<dbReference type="GO" id="GO:0016491">
    <property type="term" value="F:oxidoreductase activity"/>
    <property type="evidence" value="ECO:0007669"/>
    <property type="project" value="UniProtKB-KW"/>
</dbReference>
<keyword evidence="6" id="KW-0411">Iron-sulfur</keyword>
<organism evidence="8 9">
    <name type="scientific">Stakelama tenebrarum</name>
    <dbReference type="NCBI Taxonomy" id="2711215"/>
    <lineage>
        <taxon>Bacteria</taxon>
        <taxon>Pseudomonadati</taxon>
        <taxon>Pseudomonadota</taxon>
        <taxon>Alphaproteobacteria</taxon>
        <taxon>Sphingomonadales</taxon>
        <taxon>Sphingomonadaceae</taxon>
        <taxon>Stakelama</taxon>
    </lineage>
</organism>
<evidence type="ECO:0000259" key="7">
    <source>
        <dbReference type="PROSITE" id="PS51296"/>
    </source>
</evidence>
<dbReference type="SUPFAM" id="SSF55961">
    <property type="entry name" value="Bet v1-like"/>
    <property type="match status" value="1"/>
</dbReference>
<sequence length="456" mass="51191">MNDLSATPGVKSAEQLERPVVIPPEAYISKDYAAAEQEKLWRKVWLQAGRIEDIPETGDFITYDIGPDSVIIVRTGEDQISAYHNVCPHRGRRLVDTPAGKRNARGNNRKNFICGYHGWTFGLDGKNAYIDQEADWQGCLEGGKSDLGSVKVDSWGGWLWINLDPESGPLSDYLDPASELLAPYELHNMRPRWRKWIVFDCNWKVAMEAFAETYHVATTHPEFMVFGQFRGWARNQGRHSNIGYDTVKDLEEDSGKLRLGAGEDPRLTTAEMQEFTWKNANTNTTMTLVNAAKRLKDELPEGTPAAEVSKHWIQSARAADEARGVVWPVVAPAHTAKAGTAWQIFPNFQIGQAVNNMLCYSARPYGGDPDKCIFEAAVYELYPEGEAPETEWEYTKAEDWPPVLQQDFANMAAVQQGMKNVGFTGAKPNPYMERSVASLHWNLSKYMNAGEPKPLD</sequence>
<dbReference type="RefSeq" id="WP_165327813.1">
    <property type="nucleotide sequence ID" value="NZ_CP049109.1"/>
</dbReference>
<dbReference type="InterPro" id="IPR015879">
    <property type="entry name" value="Ring_hydroxy_dOase_asu_C_dom"/>
</dbReference>
<dbReference type="PANTHER" id="PTHR43756:SF5">
    <property type="entry name" value="CHOLINE MONOOXYGENASE, CHLOROPLASTIC"/>
    <property type="match status" value="1"/>
</dbReference>
<evidence type="ECO:0000256" key="4">
    <source>
        <dbReference type="ARBA" id="ARBA00023002"/>
    </source>
</evidence>
<dbReference type="PROSITE" id="PS51296">
    <property type="entry name" value="RIESKE"/>
    <property type="match status" value="1"/>
</dbReference>
<gene>
    <name evidence="8" type="ORF">G5C33_14080</name>
</gene>
<keyword evidence="2" id="KW-0001">2Fe-2S</keyword>
<evidence type="ECO:0000256" key="5">
    <source>
        <dbReference type="ARBA" id="ARBA00023004"/>
    </source>
</evidence>
<dbReference type="InterPro" id="IPR001663">
    <property type="entry name" value="Rng_hydr_dOase-A"/>
</dbReference>
<name>A0A6G6Y7A7_9SPHN</name>
<protein>
    <submittedName>
        <fullName evidence="8">Rieske 2Fe-2S domain-containing protein</fullName>
    </submittedName>
</protein>
<proteinExistence type="predicted"/>
<keyword evidence="9" id="KW-1185">Reference proteome</keyword>
<dbReference type="AlphaFoldDB" id="A0A6G6Y7A7"/>
<dbReference type="KEGG" id="spzr:G5C33_14080"/>
<evidence type="ECO:0000313" key="9">
    <source>
        <dbReference type="Proteomes" id="UP000501568"/>
    </source>
</evidence>
<dbReference type="SUPFAM" id="SSF50022">
    <property type="entry name" value="ISP domain"/>
    <property type="match status" value="1"/>
</dbReference>
<dbReference type="PANTHER" id="PTHR43756">
    <property type="entry name" value="CHOLINE MONOOXYGENASE, CHLOROPLASTIC"/>
    <property type="match status" value="1"/>
</dbReference>
<dbReference type="EMBL" id="CP049109">
    <property type="protein sequence ID" value="QIG80805.1"/>
    <property type="molecule type" value="Genomic_DNA"/>
</dbReference>
<dbReference type="CDD" id="cd03469">
    <property type="entry name" value="Rieske_RO_Alpha_N"/>
    <property type="match status" value="1"/>
</dbReference>
<dbReference type="InterPro" id="IPR017941">
    <property type="entry name" value="Rieske_2Fe-2S"/>
</dbReference>
<dbReference type="Pfam" id="PF00355">
    <property type="entry name" value="Rieske"/>
    <property type="match status" value="1"/>
</dbReference>
<evidence type="ECO:0000256" key="1">
    <source>
        <dbReference type="ARBA" id="ARBA00001962"/>
    </source>
</evidence>
<dbReference type="GO" id="GO:0005506">
    <property type="term" value="F:iron ion binding"/>
    <property type="evidence" value="ECO:0007669"/>
    <property type="project" value="InterPro"/>
</dbReference>